<evidence type="ECO:0000313" key="1">
    <source>
        <dbReference type="EMBL" id="OKP03995.1"/>
    </source>
</evidence>
<dbReference type="STRING" id="1873482.Xedl_01516"/>
<dbReference type="OrthoDB" id="6440144at2"/>
<dbReference type="Proteomes" id="UP000186268">
    <property type="component" value="Unassembled WGS sequence"/>
</dbReference>
<gene>
    <name evidence="1" type="ORF">Xedl_01516</name>
</gene>
<sequence>MNNKSKNTLFTPKFPQGNLSGVINISDIIAMKTKYIVMQVNKYEDAELLDKIEGEIYLKDNVNTKVKSVTYHVTSDEELEYDFYFLLFHVNEMEISGLCEAKYTVTDLNGNHLDSPTSNITIIGDNDMNNADNAIIFLDAKDSKLSLHTINLKEGVRLRAKFKDLVVGDTIIIEAKFLREDGTELVIIHSDNIDLESDAINDGHKDHTIKTNQVNFLEVKNIVAKFTVMNKKINENPTQISIINDLDTVNIKVQTTKNIGIPLSDNLDIKPFLTAVIYTGSNNSPINARLTNAKFIDGTSDAVVDKIDENGVAYLHIYSDDITKNSVLILNYEDPVISHKVPLDFGNWISSSGQELFYTYSSYGVADGTCQCLLLIKILSKDITDITVSFDSPDIKINGSNNTLEIANPDSSKILVYELTSMKAVRSSFTINVSGISMDQIRNTIVFVDPLTF</sequence>
<dbReference type="EMBL" id="MKGQ01000007">
    <property type="protein sequence ID" value="OKP03995.1"/>
    <property type="molecule type" value="Genomic_DNA"/>
</dbReference>
<dbReference type="AlphaFoldDB" id="A0A1Q5TUT1"/>
<organism evidence="1 2">
    <name type="scientific">Xenorhabdus eapokensis</name>
    <dbReference type="NCBI Taxonomy" id="1873482"/>
    <lineage>
        <taxon>Bacteria</taxon>
        <taxon>Pseudomonadati</taxon>
        <taxon>Pseudomonadota</taxon>
        <taxon>Gammaproteobacteria</taxon>
        <taxon>Enterobacterales</taxon>
        <taxon>Morganellaceae</taxon>
        <taxon>Xenorhabdus</taxon>
    </lineage>
</organism>
<comment type="caution">
    <text evidence="1">The sequence shown here is derived from an EMBL/GenBank/DDBJ whole genome shotgun (WGS) entry which is preliminary data.</text>
</comment>
<keyword evidence="2" id="KW-1185">Reference proteome</keyword>
<protein>
    <submittedName>
        <fullName evidence="1">Uncharacterized protein</fullName>
    </submittedName>
</protein>
<proteinExistence type="predicted"/>
<dbReference type="RefSeq" id="WP_074023205.1">
    <property type="nucleotide sequence ID" value="NZ_CAWNAG010000180.1"/>
</dbReference>
<accession>A0A1Q5TUT1</accession>
<reference evidence="1 2" key="1">
    <citation type="submission" date="2016-09" db="EMBL/GenBank/DDBJ databases">
        <title>Xenorhabdus thuongxuanensis sp. nov. and Xenorhabdus eapokensis sp. nov., isolated from Steinernema species.</title>
        <authorList>
            <person name="Kaempfer P."/>
            <person name="Tobias N.J."/>
            <person name="Phan Ke L."/>
            <person name="Bode H.B."/>
            <person name="Glaeser S.P."/>
        </authorList>
    </citation>
    <scope>NUCLEOTIDE SEQUENCE [LARGE SCALE GENOMIC DNA]</scope>
    <source>
        <strain evidence="1 2">DL20</strain>
    </source>
</reference>
<evidence type="ECO:0000313" key="2">
    <source>
        <dbReference type="Proteomes" id="UP000186268"/>
    </source>
</evidence>
<name>A0A1Q5TUT1_9GAMM</name>